<evidence type="ECO:0000313" key="2">
    <source>
        <dbReference type="EMBL" id="KFI58134.1"/>
    </source>
</evidence>
<dbReference type="Proteomes" id="UP000028995">
    <property type="component" value="Unassembled WGS sequence"/>
</dbReference>
<dbReference type="AlphaFoldDB" id="A0A087AH84"/>
<accession>A0A087AH84</accession>
<protein>
    <submittedName>
        <fullName evidence="2">PhiRv2 prophage protein</fullName>
    </submittedName>
</protein>
<organism evidence="2 3">
    <name type="scientific">Bifidobacterium choerinum</name>
    <dbReference type="NCBI Taxonomy" id="35760"/>
    <lineage>
        <taxon>Bacteria</taxon>
        <taxon>Bacillati</taxon>
        <taxon>Actinomycetota</taxon>
        <taxon>Actinomycetes</taxon>
        <taxon>Bifidobacteriales</taxon>
        <taxon>Bifidobacteriaceae</taxon>
        <taxon>Bifidobacterium</taxon>
    </lineage>
</organism>
<evidence type="ECO:0000259" key="1">
    <source>
        <dbReference type="Pfam" id="PF12307"/>
    </source>
</evidence>
<feature type="domain" description="DUF3631" evidence="1">
    <location>
        <begin position="208"/>
        <end position="396"/>
    </location>
</feature>
<dbReference type="EMBL" id="JGYU01000002">
    <property type="protein sequence ID" value="KFI58134.1"/>
    <property type="molecule type" value="Genomic_DNA"/>
</dbReference>
<name>A0A087AH84_9BIFI</name>
<comment type="caution">
    <text evidence="2">The sequence shown here is derived from an EMBL/GenBank/DDBJ whole genome shotgun (WGS) entry which is preliminary data.</text>
</comment>
<reference evidence="2 3" key="1">
    <citation type="submission" date="2014-03" db="EMBL/GenBank/DDBJ databases">
        <title>Genomics of Bifidobacteria.</title>
        <authorList>
            <person name="Ventura M."/>
            <person name="Milani C."/>
            <person name="Lugli G.A."/>
        </authorList>
    </citation>
    <scope>NUCLEOTIDE SEQUENCE [LARGE SCALE GENOMIC DNA]</scope>
    <source>
        <strain evidence="2 3">LMG 10510</strain>
    </source>
</reference>
<sequence length="409" mass="45547">MLLEHVNRVAAATEEAITAQKNETFVEPEEATMPVPDGARLLNDVADWIAGYVAFPSPVWARICALWVGHAWLIEGFYTTPRLLFVSPEKRSGKTRAQEVVSALCPNPVNAINVSAAYLFRKLEAEEGERIPTIFIDETDALFIGKTENAEAVRAIVNGGYRRGAVVGRVEIKNKDVQPRDFPVFSATCLAGIGNLPDTIEDRAIICHMKRRLATEQIRPYRERLVDKESAKLRDQLEAWSADKIGILEEYGEDDYPTLPPAVHDRVADVWEPLFVVAQLAGGNWPEWLASVAPGIIEEQQSEPQSLGEMLLADIRVVFDTMQVERVQAKELATELNKMDERPWATMGPDGGGVTPAFIAKTLKNFGVRSSHTVNFGGVRARGFMRDDFVDAWTRYVPEQDPKEGKTDD</sequence>
<proteinExistence type="predicted"/>
<dbReference type="Pfam" id="PF12307">
    <property type="entry name" value="DUF3631"/>
    <property type="match status" value="1"/>
</dbReference>
<gene>
    <name evidence="2" type="ORF">BCHO_0217</name>
</gene>
<dbReference type="STRING" id="35760.BCHO_0217"/>
<evidence type="ECO:0000313" key="3">
    <source>
        <dbReference type="Proteomes" id="UP000028995"/>
    </source>
</evidence>
<dbReference type="eggNOG" id="COG0464">
    <property type="taxonomic scope" value="Bacteria"/>
</dbReference>
<dbReference type="InterPro" id="IPR022081">
    <property type="entry name" value="DUF3631"/>
</dbReference>
<keyword evidence="3" id="KW-1185">Reference proteome</keyword>